<evidence type="ECO:0000256" key="2">
    <source>
        <dbReference type="ARBA" id="ARBA00022676"/>
    </source>
</evidence>
<dbReference type="InterPro" id="IPR050271">
    <property type="entry name" value="UDP-glycosyltransferase"/>
</dbReference>
<gene>
    <name evidence="5" type="ordered locus">BATR1942_08380</name>
</gene>
<dbReference type="PANTHER" id="PTHR48043">
    <property type="entry name" value="EG:EG0003.4 PROTEIN-RELATED"/>
    <property type="match status" value="1"/>
</dbReference>
<dbReference type="SUPFAM" id="SSF53756">
    <property type="entry name" value="UDP-Glycosyltransferase/glycogen phosphorylase"/>
    <property type="match status" value="1"/>
</dbReference>
<protein>
    <submittedName>
        <fullName evidence="5">Glycosyltransferase</fullName>
    </submittedName>
</protein>
<dbReference type="InterPro" id="IPR002213">
    <property type="entry name" value="UDP_glucos_trans"/>
</dbReference>
<dbReference type="NCBIfam" id="TIGR01426">
    <property type="entry name" value="MGT"/>
    <property type="match status" value="1"/>
</dbReference>
<proteinExistence type="inferred from homology"/>
<dbReference type="Gene3D" id="3.40.50.2000">
    <property type="entry name" value="Glycogen Phosphorylase B"/>
    <property type="match status" value="2"/>
</dbReference>
<evidence type="ECO:0000313" key="6">
    <source>
        <dbReference type="Proteomes" id="UP000006867"/>
    </source>
</evidence>
<dbReference type="InterPro" id="IPR010610">
    <property type="entry name" value="EryCIII-like_C"/>
</dbReference>
<dbReference type="Pfam" id="PF06722">
    <property type="entry name" value="EryCIII-like_C"/>
    <property type="match status" value="1"/>
</dbReference>
<dbReference type="Proteomes" id="UP000006867">
    <property type="component" value="Chromosome"/>
</dbReference>
<evidence type="ECO:0000256" key="1">
    <source>
        <dbReference type="ARBA" id="ARBA00009995"/>
    </source>
</evidence>
<dbReference type="CDD" id="cd03784">
    <property type="entry name" value="GT1_Gtf-like"/>
    <property type="match status" value="1"/>
</dbReference>
<keyword evidence="6" id="KW-1185">Reference proteome</keyword>
<sequence>MAKVLMINFPGEGHINPSLGIIKELKSRGETITYYAVKEYEEKITGLGVEYREYNDFRDDTFGKNKTGDEGGNVTELFYHLLKECRDIASRIYEEVKHESYDYVLYDHHFIVGKIVANLLKVPKFSLCSTFAMNEEFVKQIGQFNHNSPMEESPYYSSYQEIVRTLNADFAAGINKPFDIFFCEGDLTIVFTSKEFQPNADEFGENYLFVGPSIADRPGNFDFPFEEIENENVLFISMGTIFNNQKEFFNQCLEACKGFEGKVVLAIGKQLKQSDLNEIPENFIVKPYVPQLEILKRANLFITHGGMNSTSEGLYYKTPLIVIPMGADQFMVASQVEKVGAGKVLKKENVSVAVLQETIKQVTENARYSEKANEIGESLIAAGGSKRAADCILEQVKTSTQTADM</sequence>
<dbReference type="InterPro" id="IPR006326">
    <property type="entry name" value="UDPGT_MGT-like"/>
</dbReference>
<evidence type="ECO:0000313" key="5">
    <source>
        <dbReference type="EMBL" id="ADP32609.1"/>
    </source>
</evidence>
<dbReference type="EMBL" id="CP002207">
    <property type="protein sequence ID" value="ADP32609.1"/>
    <property type="molecule type" value="Genomic_DNA"/>
</dbReference>
<keyword evidence="3" id="KW-0808">Transferase</keyword>
<organism evidence="5 6">
    <name type="scientific">Bacillus atrophaeus (strain 1942)</name>
    <dbReference type="NCBI Taxonomy" id="720555"/>
    <lineage>
        <taxon>Bacteria</taxon>
        <taxon>Bacillati</taxon>
        <taxon>Bacillota</taxon>
        <taxon>Bacilli</taxon>
        <taxon>Bacillales</taxon>
        <taxon>Bacillaceae</taxon>
        <taxon>Bacillus</taxon>
    </lineage>
</organism>
<keyword evidence="2" id="KW-0328">Glycosyltransferase</keyword>
<dbReference type="RefSeq" id="WP_003325788.1">
    <property type="nucleotide sequence ID" value="NC_014639.1"/>
</dbReference>
<feature type="domain" description="Erythromycin biosynthesis protein CIII-like C-terminal" evidence="4">
    <location>
        <begin position="252"/>
        <end position="381"/>
    </location>
</feature>
<dbReference type="PANTHER" id="PTHR48043:SF145">
    <property type="entry name" value="FI06409P-RELATED"/>
    <property type="match status" value="1"/>
</dbReference>
<accession>A0ABM5LXI7</accession>
<reference evidence="5 6" key="1">
    <citation type="journal article" date="2011" name="Front. Microbiol.">
        <title>Genomic signatures of strain selection and enhancement in Bacillus atrophaeus var. globigii, a historical biowarfare simulant.</title>
        <authorList>
            <person name="Gibbons H.S."/>
            <person name="Broomall S.M."/>
            <person name="McNew L.A."/>
            <person name="Daligault H."/>
            <person name="Chapman C."/>
            <person name="Bruce D."/>
            <person name="Karavis M."/>
            <person name="Krepps M."/>
            <person name="McGregor P.A."/>
            <person name="Hong C."/>
            <person name="Park K.H."/>
            <person name="Akmal A."/>
            <person name="Feldman A."/>
            <person name="Lin J.S."/>
            <person name="Chang W.E."/>
            <person name="Higgs B.W."/>
            <person name="Demirev P."/>
            <person name="Lindquist J."/>
            <person name="Liem A."/>
            <person name="Fochler E."/>
            <person name="Read T.D."/>
            <person name="Tapia R."/>
            <person name="Johnson S."/>
            <person name="Bishop-Lilly K.A."/>
            <person name="Detter C."/>
            <person name="Han C."/>
            <person name="Sozhamannan S."/>
            <person name="Rosenzweig C.N."/>
            <person name="Skowronski E.W."/>
        </authorList>
    </citation>
    <scope>NUCLEOTIDE SEQUENCE [LARGE SCALE GENOMIC DNA]</scope>
    <source>
        <strain evidence="5 6">1942</strain>
    </source>
</reference>
<name>A0ABM5LXI7_BACA1</name>
<comment type="similarity">
    <text evidence="1">Belongs to the UDP-glycosyltransferase family.</text>
</comment>
<evidence type="ECO:0000259" key="4">
    <source>
        <dbReference type="Pfam" id="PF06722"/>
    </source>
</evidence>
<evidence type="ECO:0000256" key="3">
    <source>
        <dbReference type="ARBA" id="ARBA00022679"/>
    </source>
</evidence>